<dbReference type="Ensembl" id="ENSPLOT00000016603.1">
    <property type="protein sequence ID" value="ENSPLOP00000014980.1"/>
    <property type="gene ID" value="ENSPLOG00000010991.1"/>
</dbReference>
<dbReference type="SUPFAM" id="SSF48726">
    <property type="entry name" value="Immunoglobulin"/>
    <property type="match status" value="1"/>
</dbReference>
<feature type="compositionally biased region" description="Polar residues" evidence="3">
    <location>
        <begin position="141"/>
        <end position="151"/>
    </location>
</feature>
<dbReference type="InterPro" id="IPR036179">
    <property type="entry name" value="Ig-like_dom_sf"/>
</dbReference>
<dbReference type="GO" id="GO:0002376">
    <property type="term" value="P:immune system process"/>
    <property type="evidence" value="ECO:0007669"/>
    <property type="project" value="UniProtKB-KW"/>
</dbReference>
<name>A0A8C8X6Q3_PANLE</name>
<reference evidence="5" key="1">
    <citation type="journal article" date="2019" name="bioRxiv">
        <title>Long live the king: chromosome-level assembly of the lion (Panthera leo) using linked-read, Hi-C, and long read data.</title>
        <authorList>
            <person name="Armstrong E.E."/>
            <person name="Taylor R.W."/>
            <person name="Miller D.E."/>
            <person name="Kaelin C."/>
            <person name="Barsh G."/>
            <person name="Hadly E.A."/>
            <person name="Petrov D."/>
        </authorList>
    </citation>
    <scope>NUCLEOTIDE SEQUENCE [LARGE SCALE GENOMIC DNA]</scope>
</reference>
<reference evidence="5" key="3">
    <citation type="submission" date="2025-09" db="UniProtKB">
        <authorList>
            <consortium name="Ensembl"/>
        </authorList>
    </citation>
    <scope>IDENTIFICATION</scope>
</reference>
<dbReference type="InterPro" id="IPR013106">
    <property type="entry name" value="Ig_V-set"/>
</dbReference>
<evidence type="ECO:0000256" key="3">
    <source>
        <dbReference type="SAM" id="MobiDB-lite"/>
    </source>
</evidence>
<proteinExistence type="predicted"/>
<protein>
    <recommendedName>
        <fullName evidence="4">Ig-like domain-containing protein</fullName>
    </recommendedName>
</protein>
<dbReference type="GO" id="GO:0005886">
    <property type="term" value="C:plasma membrane"/>
    <property type="evidence" value="ECO:0007669"/>
    <property type="project" value="TreeGrafter"/>
</dbReference>
<dbReference type="GeneTree" id="ENSGT00940000163595"/>
<evidence type="ECO:0000259" key="4">
    <source>
        <dbReference type="PROSITE" id="PS50835"/>
    </source>
</evidence>
<sequence>MGFRPLGWSCPMVARVTQTPRHVITGTGKQLTVRCSQDMNHDAMYWYRQDPGLGLKLIYYSRNVDFIEKGDVLDGYAVSQKEERNFPLTLESTSTSQTPLYLCASSKSSLHKKRTTRARRLLPGEPPPPTHTHTSRRKIPSTISVGRSPSLTPHIRGP</sequence>
<evidence type="ECO:0000256" key="2">
    <source>
        <dbReference type="ARBA" id="ARBA00022859"/>
    </source>
</evidence>
<keyword evidence="2" id="KW-0391">Immunity</keyword>
<keyword evidence="1" id="KW-0732">Signal</keyword>
<feature type="region of interest" description="Disordered" evidence="3">
    <location>
        <begin position="120"/>
        <end position="158"/>
    </location>
</feature>
<evidence type="ECO:0000313" key="6">
    <source>
        <dbReference type="Proteomes" id="UP000694399"/>
    </source>
</evidence>
<dbReference type="InterPro" id="IPR007110">
    <property type="entry name" value="Ig-like_dom"/>
</dbReference>
<feature type="domain" description="Ig-like" evidence="4">
    <location>
        <begin position="11"/>
        <end position="116"/>
    </location>
</feature>
<dbReference type="PROSITE" id="PS50835">
    <property type="entry name" value="IG_LIKE"/>
    <property type="match status" value="1"/>
</dbReference>
<dbReference type="InterPro" id="IPR050413">
    <property type="entry name" value="TCR_beta_variable"/>
</dbReference>
<dbReference type="PANTHER" id="PTHR23268">
    <property type="entry name" value="T-CELL RECEPTOR BETA CHAIN"/>
    <property type="match status" value="1"/>
</dbReference>
<reference evidence="5" key="2">
    <citation type="submission" date="2025-08" db="UniProtKB">
        <authorList>
            <consortium name="Ensembl"/>
        </authorList>
    </citation>
    <scope>IDENTIFICATION</scope>
</reference>
<accession>A0A8C8X6Q3</accession>
<dbReference type="GO" id="GO:0007166">
    <property type="term" value="P:cell surface receptor signaling pathway"/>
    <property type="evidence" value="ECO:0007669"/>
    <property type="project" value="TreeGrafter"/>
</dbReference>
<keyword evidence="6" id="KW-1185">Reference proteome</keyword>
<dbReference type="OMA" id="QNMNHEY"/>
<evidence type="ECO:0000256" key="1">
    <source>
        <dbReference type="ARBA" id="ARBA00022729"/>
    </source>
</evidence>
<dbReference type="InterPro" id="IPR013783">
    <property type="entry name" value="Ig-like_fold"/>
</dbReference>
<dbReference type="Pfam" id="PF07686">
    <property type="entry name" value="V-set"/>
    <property type="match status" value="1"/>
</dbReference>
<dbReference type="PANTHER" id="PTHR23268:SF110">
    <property type="entry name" value="T CELL RECEPTOR BETA VARIABLE 27"/>
    <property type="match status" value="1"/>
</dbReference>
<evidence type="ECO:0000313" key="5">
    <source>
        <dbReference type="Ensembl" id="ENSPLOP00000014980.1"/>
    </source>
</evidence>
<dbReference type="Gene3D" id="2.60.40.10">
    <property type="entry name" value="Immunoglobulins"/>
    <property type="match status" value="1"/>
</dbReference>
<dbReference type="Proteomes" id="UP000694399">
    <property type="component" value="Chromosome A3"/>
</dbReference>
<dbReference type="AlphaFoldDB" id="A0A8C8X6Q3"/>
<organism evidence="5 6">
    <name type="scientific">Panthera leo</name>
    <name type="common">Lion</name>
    <dbReference type="NCBI Taxonomy" id="9689"/>
    <lineage>
        <taxon>Eukaryota</taxon>
        <taxon>Metazoa</taxon>
        <taxon>Chordata</taxon>
        <taxon>Craniata</taxon>
        <taxon>Vertebrata</taxon>
        <taxon>Euteleostomi</taxon>
        <taxon>Mammalia</taxon>
        <taxon>Eutheria</taxon>
        <taxon>Laurasiatheria</taxon>
        <taxon>Carnivora</taxon>
        <taxon>Feliformia</taxon>
        <taxon>Felidae</taxon>
        <taxon>Pantherinae</taxon>
        <taxon>Panthera</taxon>
    </lineage>
</organism>